<dbReference type="InterPro" id="IPR001356">
    <property type="entry name" value="HD"/>
</dbReference>
<evidence type="ECO:0000256" key="5">
    <source>
        <dbReference type="ARBA" id="ARBA00022606"/>
    </source>
</evidence>
<dbReference type="PROSITE" id="PS00027">
    <property type="entry name" value="HOMEOBOX_1"/>
    <property type="match status" value="1"/>
</dbReference>
<evidence type="ECO:0000256" key="9">
    <source>
        <dbReference type="ARBA" id="ARBA00023163"/>
    </source>
</evidence>
<evidence type="ECO:0000259" key="18">
    <source>
        <dbReference type="PROSITE" id="PS50803"/>
    </source>
</evidence>
<evidence type="ECO:0000256" key="2">
    <source>
        <dbReference type="ARBA" id="ARBA00005733"/>
    </source>
</evidence>
<evidence type="ECO:0000313" key="20">
    <source>
        <dbReference type="Proteomes" id="UP000694941"/>
    </source>
</evidence>
<dbReference type="RefSeq" id="XP_022249270.1">
    <property type="nucleotide sequence ID" value="XM_022393562.1"/>
</dbReference>
<dbReference type="PANTHER" id="PTHR46892:SF3">
    <property type="entry name" value="VISUAL SYSTEM HOMEOBOX 2"/>
    <property type="match status" value="1"/>
</dbReference>
<comment type="similarity">
    <text evidence="2">Belongs to the paired homeobox family.</text>
</comment>
<evidence type="ECO:0000313" key="21">
    <source>
        <dbReference type="RefSeq" id="XP_022249270.1"/>
    </source>
</evidence>
<proteinExistence type="inferred from homology"/>
<dbReference type="PROSITE" id="PS50071">
    <property type="entry name" value="HOMEOBOX_2"/>
    <property type="match status" value="1"/>
</dbReference>
<evidence type="ECO:0000256" key="6">
    <source>
        <dbReference type="ARBA" id="ARBA00023015"/>
    </source>
</evidence>
<dbReference type="Pfam" id="PF03826">
    <property type="entry name" value="OAR"/>
    <property type="match status" value="1"/>
</dbReference>
<comment type="subcellular location">
    <subcellularLocation>
        <location evidence="1 14 15">Nucleus</location>
    </subcellularLocation>
</comment>
<keyword evidence="20" id="KW-1185">Reference proteome</keyword>
<keyword evidence="4" id="KW-0217">Developmental protein</keyword>
<evidence type="ECO:0000256" key="14">
    <source>
        <dbReference type="PROSITE-ProRule" id="PRU00108"/>
    </source>
</evidence>
<evidence type="ECO:0000256" key="7">
    <source>
        <dbReference type="ARBA" id="ARBA00023125"/>
    </source>
</evidence>
<dbReference type="SMART" id="SM00389">
    <property type="entry name" value="HOX"/>
    <property type="match status" value="1"/>
</dbReference>
<feature type="region of interest" description="Disordered" evidence="16">
    <location>
        <begin position="62"/>
        <end position="104"/>
    </location>
</feature>
<feature type="domain" description="Homeobox" evidence="17">
    <location>
        <begin position="202"/>
        <end position="262"/>
    </location>
</feature>
<keyword evidence="5" id="KW-0716">Sensory transduction</keyword>
<feature type="compositionally biased region" description="Low complexity" evidence="16">
    <location>
        <begin position="354"/>
        <end position="364"/>
    </location>
</feature>
<dbReference type="GeneID" id="106465088"/>
<keyword evidence="6" id="KW-0805">Transcription regulation</keyword>
<dbReference type="PROSITE" id="PS50803">
    <property type="entry name" value="OAR"/>
    <property type="match status" value="1"/>
</dbReference>
<feature type="compositionally biased region" description="Basic and acidic residues" evidence="16">
    <location>
        <begin position="401"/>
        <end position="427"/>
    </location>
</feature>
<evidence type="ECO:0000256" key="1">
    <source>
        <dbReference type="ARBA" id="ARBA00004123"/>
    </source>
</evidence>
<feature type="region of interest" description="Disordered" evidence="16">
    <location>
        <begin position="317"/>
        <end position="379"/>
    </location>
</feature>
<feature type="region of interest" description="Disordered" evidence="16">
    <location>
        <begin position="401"/>
        <end position="450"/>
    </location>
</feature>
<dbReference type="PROSITE" id="PS51496">
    <property type="entry name" value="CVC"/>
    <property type="match status" value="1"/>
</dbReference>
<feature type="DNA-binding region" description="Homeobox" evidence="14">
    <location>
        <begin position="204"/>
        <end position="263"/>
    </location>
</feature>
<dbReference type="InterPro" id="IPR003654">
    <property type="entry name" value="OAR_dom"/>
</dbReference>
<dbReference type="Pfam" id="PF00046">
    <property type="entry name" value="Homeodomain"/>
    <property type="match status" value="1"/>
</dbReference>
<dbReference type="InterPro" id="IPR017970">
    <property type="entry name" value="Homeobox_CS"/>
</dbReference>
<evidence type="ECO:0000256" key="3">
    <source>
        <dbReference type="ARBA" id="ARBA00014891"/>
    </source>
</evidence>
<keyword evidence="7 14" id="KW-0238">DNA-binding</keyword>
<name>A0ABM1T064_LIMPO</name>
<feature type="domain" description="CVC" evidence="19">
    <location>
        <begin position="264"/>
        <end position="316"/>
    </location>
</feature>
<dbReference type="Proteomes" id="UP000694941">
    <property type="component" value="Unplaced"/>
</dbReference>
<feature type="compositionally biased region" description="Polar residues" evidence="16">
    <location>
        <begin position="366"/>
        <end position="376"/>
    </location>
</feature>
<dbReference type="InterPro" id="IPR009057">
    <property type="entry name" value="Homeodomain-like_sf"/>
</dbReference>
<organism evidence="20 21">
    <name type="scientific">Limulus polyphemus</name>
    <name type="common">Atlantic horseshoe crab</name>
    <dbReference type="NCBI Taxonomy" id="6850"/>
    <lineage>
        <taxon>Eukaryota</taxon>
        <taxon>Metazoa</taxon>
        <taxon>Ecdysozoa</taxon>
        <taxon>Arthropoda</taxon>
        <taxon>Chelicerata</taxon>
        <taxon>Merostomata</taxon>
        <taxon>Xiphosura</taxon>
        <taxon>Limulidae</taxon>
        <taxon>Limulus</taxon>
    </lineage>
</organism>
<evidence type="ECO:0000259" key="19">
    <source>
        <dbReference type="PROSITE" id="PS51496"/>
    </source>
</evidence>
<keyword evidence="11" id="KW-0844">Vision</keyword>
<accession>A0ABM1T064</accession>
<evidence type="ECO:0000256" key="10">
    <source>
        <dbReference type="ARBA" id="ARBA00023242"/>
    </source>
</evidence>
<dbReference type="SUPFAM" id="SSF46689">
    <property type="entry name" value="Homeodomain-like"/>
    <property type="match status" value="1"/>
</dbReference>
<evidence type="ECO:0000256" key="4">
    <source>
        <dbReference type="ARBA" id="ARBA00022473"/>
    </source>
</evidence>
<feature type="domain" description="OAR" evidence="18">
    <location>
        <begin position="384"/>
        <end position="397"/>
    </location>
</feature>
<protein>
    <recommendedName>
        <fullName evidence="3">Visual system homeobox 2</fullName>
    </recommendedName>
    <alternativeName>
        <fullName evidence="12">Ceh-10 homeodomain-containing homolog</fullName>
    </alternativeName>
    <alternativeName>
        <fullName evidence="13">Homeobox protein CHX10</fullName>
    </alternativeName>
</protein>
<dbReference type="Gene3D" id="1.10.10.60">
    <property type="entry name" value="Homeodomain-like"/>
    <property type="match status" value="1"/>
</dbReference>
<dbReference type="CDD" id="cd00086">
    <property type="entry name" value="homeodomain"/>
    <property type="match status" value="1"/>
</dbReference>
<evidence type="ECO:0000256" key="13">
    <source>
        <dbReference type="ARBA" id="ARBA00031274"/>
    </source>
</evidence>
<evidence type="ECO:0000256" key="11">
    <source>
        <dbReference type="ARBA" id="ARBA00023305"/>
    </source>
</evidence>
<feature type="compositionally biased region" description="Polar residues" evidence="16">
    <location>
        <begin position="433"/>
        <end position="450"/>
    </location>
</feature>
<evidence type="ECO:0000259" key="17">
    <source>
        <dbReference type="PROSITE" id="PS50071"/>
    </source>
</evidence>
<gene>
    <name evidence="21" type="primary">LOC106465088</name>
</gene>
<dbReference type="InterPro" id="IPR052294">
    <property type="entry name" value="VSX_homeobox_regulators"/>
</dbReference>
<dbReference type="InterPro" id="IPR023339">
    <property type="entry name" value="CVC"/>
</dbReference>
<feature type="compositionally biased region" description="Basic and acidic residues" evidence="16">
    <location>
        <begin position="317"/>
        <end position="329"/>
    </location>
</feature>
<evidence type="ECO:0000256" key="12">
    <source>
        <dbReference type="ARBA" id="ARBA00030203"/>
    </source>
</evidence>
<evidence type="ECO:0000256" key="16">
    <source>
        <dbReference type="SAM" id="MobiDB-lite"/>
    </source>
</evidence>
<keyword evidence="10 14" id="KW-0539">Nucleus</keyword>
<keyword evidence="9" id="KW-0804">Transcription</keyword>
<evidence type="ECO:0000256" key="8">
    <source>
        <dbReference type="ARBA" id="ARBA00023155"/>
    </source>
</evidence>
<keyword evidence="8 14" id="KW-0371">Homeobox</keyword>
<evidence type="ECO:0000256" key="15">
    <source>
        <dbReference type="RuleBase" id="RU000682"/>
    </source>
</evidence>
<sequence length="450" mass="50188">MVSVMNLLHGDRRTIHVSAPNTLNPYPTSLTSITQHVGPGLGSPTIQRTPFAIQELLGLDNQRENSPSSHRSASARLTAPTPVTGPTCPTFQPRGLGTQPGPPHCFPDPGRMYFGPAAFMPTMSVPSGMTGVTGLHGVTGVPRVTPISSCMPMLTLDQPTTGTRQHSTTDSFGSTTFPPHLVFVMNQKNRSTYCPYWSKEEKKKRRHRTIFTSYQLEELEKAFKEAHYPDVYAREMLSLKTDLPEDRIQVWFQNRRAKWRKTEKCWGKSTIMAEYGLYGAMVRHSLPLPESILKGTKEGELSCAPWLLGMHRKSQEAADKLKDSNRSLDKDEEEEKSQEAEAGPERTQQNVVTSSGDSSSLESMSIKDNNLSNPLSNREEQRCNSIATLRAKALEYSAKIFDDGDTNQREFDQQRDSNQPARHDLAYHKPKPSVSNATSKPSLHSITSLF</sequence>
<dbReference type="PANTHER" id="PTHR46892">
    <property type="entry name" value="VISUAL SYSTEM HOMEOBOX 2"/>
    <property type="match status" value="1"/>
</dbReference>
<reference evidence="21" key="1">
    <citation type="submission" date="2025-08" db="UniProtKB">
        <authorList>
            <consortium name="RefSeq"/>
        </authorList>
    </citation>
    <scope>IDENTIFICATION</scope>
    <source>
        <tissue evidence="21">Muscle</tissue>
    </source>
</reference>